<dbReference type="InterPro" id="IPR052403">
    <property type="entry name" value="LINC-complex_assoc"/>
</dbReference>
<keyword evidence="7" id="KW-0009">Actin-binding</keyword>
<feature type="compositionally biased region" description="Polar residues" evidence="10">
    <location>
        <begin position="776"/>
        <end position="785"/>
    </location>
</feature>
<feature type="compositionally biased region" description="Low complexity" evidence="10">
    <location>
        <begin position="153"/>
        <end position="175"/>
    </location>
</feature>
<feature type="compositionally biased region" description="Low complexity" evidence="10">
    <location>
        <begin position="372"/>
        <end position="387"/>
    </location>
</feature>
<dbReference type="InterPro" id="IPR001589">
    <property type="entry name" value="Actinin_actin-bd_CS"/>
</dbReference>
<name>A0A8T2LDD2_ASTMX</name>
<evidence type="ECO:0000256" key="8">
    <source>
        <dbReference type="ARBA" id="ARBA00070333"/>
    </source>
</evidence>
<keyword evidence="3" id="KW-0812">Transmembrane</keyword>
<keyword evidence="6" id="KW-0472">Membrane</keyword>
<dbReference type="Proteomes" id="UP000752171">
    <property type="component" value="Unassembled WGS sequence"/>
</dbReference>
<feature type="region of interest" description="Disordered" evidence="10">
    <location>
        <begin position="520"/>
        <end position="565"/>
    </location>
</feature>
<proteinExistence type="predicted"/>
<feature type="compositionally biased region" description="Polar residues" evidence="10">
    <location>
        <begin position="399"/>
        <end position="411"/>
    </location>
</feature>
<dbReference type="SMART" id="SM00033">
    <property type="entry name" value="CH"/>
    <property type="match status" value="2"/>
</dbReference>
<dbReference type="PROSITE" id="PS00019">
    <property type="entry name" value="ACTININ_1"/>
    <property type="match status" value="1"/>
</dbReference>
<dbReference type="GO" id="GO:0005737">
    <property type="term" value="C:cytoplasm"/>
    <property type="evidence" value="ECO:0007669"/>
    <property type="project" value="TreeGrafter"/>
</dbReference>
<feature type="compositionally biased region" description="Basic and acidic residues" evidence="10">
    <location>
        <begin position="790"/>
        <end position="818"/>
    </location>
</feature>
<dbReference type="SUPFAM" id="SSF47576">
    <property type="entry name" value="Calponin-homology domain, CH-domain"/>
    <property type="match status" value="1"/>
</dbReference>
<organism evidence="12 13">
    <name type="scientific">Astyanax mexicanus</name>
    <name type="common">Blind cave fish</name>
    <name type="synonym">Astyanax fasciatus mexicanus</name>
    <dbReference type="NCBI Taxonomy" id="7994"/>
    <lineage>
        <taxon>Eukaryota</taxon>
        <taxon>Metazoa</taxon>
        <taxon>Chordata</taxon>
        <taxon>Craniata</taxon>
        <taxon>Vertebrata</taxon>
        <taxon>Euteleostomi</taxon>
        <taxon>Actinopterygii</taxon>
        <taxon>Neopterygii</taxon>
        <taxon>Teleostei</taxon>
        <taxon>Ostariophysi</taxon>
        <taxon>Characiformes</taxon>
        <taxon>Characoidei</taxon>
        <taxon>Acestrorhamphidae</taxon>
        <taxon>Acestrorhamphinae</taxon>
        <taxon>Astyanax</taxon>
    </lineage>
</organism>
<dbReference type="Pfam" id="PF00307">
    <property type="entry name" value="CH"/>
    <property type="match status" value="2"/>
</dbReference>
<evidence type="ECO:0000313" key="12">
    <source>
        <dbReference type="EMBL" id="KAG9268914.1"/>
    </source>
</evidence>
<protein>
    <recommendedName>
        <fullName evidence="8">Calmin</fullName>
    </recommendedName>
    <alternativeName>
        <fullName evidence="9">Calponin-like transmembrane domain protein</fullName>
    </alternativeName>
</protein>
<feature type="region of interest" description="Disordered" evidence="10">
    <location>
        <begin position="350"/>
        <end position="465"/>
    </location>
</feature>
<feature type="compositionally biased region" description="Basic and acidic residues" evidence="10">
    <location>
        <begin position="661"/>
        <end position="670"/>
    </location>
</feature>
<feature type="domain" description="Calponin-homology (CH)" evidence="11">
    <location>
        <begin position="33"/>
        <end position="140"/>
    </location>
</feature>
<dbReference type="FunFam" id="1.10.418.10:FF:000057">
    <property type="entry name" value="Calmin"/>
    <property type="match status" value="1"/>
</dbReference>
<dbReference type="PANTHER" id="PTHR47535">
    <property type="entry name" value="MUSCLE-SPECIFIC PROTEIN 300 KDA, ISOFORM G"/>
    <property type="match status" value="1"/>
</dbReference>
<dbReference type="FunFam" id="1.10.418.10:FF:000063">
    <property type="entry name" value="Calmin"/>
    <property type="match status" value="1"/>
</dbReference>
<dbReference type="GO" id="GO:0034993">
    <property type="term" value="C:meiotic nuclear membrane microtubule tethering complex"/>
    <property type="evidence" value="ECO:0007669"/>
    <property type="project" value="TreeGrafter"/>
</dbReference>
<feature type="compositionally biased region" description="Polar residues" evidence="10">
    <location>
        <begin position="527"/>
        <end position="539"/>
    </location>
</feature>
<feature type="compositionally biased region" description="Polar residues" evidence="10">
    <location>
        <begin position="1002"/>
        <end position="1020"/>
    </location>
</feature>
<feature type="compositionally biased region" description="Polar residues" evidence="10">
    <location>
        <begin position="952"/>
        <end position="980"/>
    </location>
</feature>
<reference evidence="12 13" key="1">
    <citation type="submission" date="2021-07" db="EMBL/GenBank/DDBJ databases">
        <authorList>
            <person name="Imarazene B."/>
            <person name="Zahm M."/>
            <person name="Klopp C."/>
            <person name="Cabau C."/>
            <person name="Beille S."/>
            <person name="Jouanno E."/>
            <person name="Castinel A."/>
            <person name="Lluch J."/>
            <person name="Gil L."/>
            <person name="Kuchtly C."/>
            <person name="Lopez Roques C."/>
            <person name="Donnadieu C."/>
            <person name="Parrinello H."/>
            <person name="Journot L."/>
            <person name="Du K."/>
            <person name="Schartl M."/>
            <person name="Retaux S."/>
            <person name="Guiguen Y."/>
        </authorList>
    </citation>
    <scope>NUCLEOTIDE SEQUENCE [LARGE SCALE GENOMIC DNA]</scope>
    <source>
        <strain evidence="12">Pach_M1</strain>
        <tissue evidence="12">Testis</tissue>
    </source>
</reference>
<sequence length="1249" mass="139193">MAGHEWEDWFEREEFIGQISDIRVQNLQVEREMVQKRTFTRWMNLHLEKCNPPMEVKDLFRDIQDGRILMALLEELSGCRLLHAFKPSAHRIFRLNNIAKVLTFLEERNVKLVSIDAADIADGNSSIVLGLIWNIILFFQIKELTGNIKNQFSSSSSLSSIPTSSDSDTSHSSTPSDERRPSIAARDHGKAIKTLLHWVQRRTRKYGVAVQDFGKSWSSGLAFLAVIKSIDPSLVDMRRAFVRSSRENIEDAFRTAHYSLGIPRLLEPEDVTLNPPDEQSIMTYVSQFLEHFPGIEEDESSSEFLERSKVSARMNEPPVRNGVQRKREKSYVVKRDWVQPPPKIFISSVTEEHAQSQAPAQPQTPEDRPWTSEESSVETSRSVTAETQPQCRPLGLNRDTASASTSPQASLIDSAMDSPDSWGEMPSETAPQLQQSCSNGSLSDLRYSTSAGDLTSDQGSPLLSERVSKDQADGDLFIDEGNFSLSSIDSLQAKSALLSEEEDAYRYILDLKEDGSADVELGEDTVNDPNSQQSENSPVKSPDVVKPANQDHPSYGDADSGYYPVNAKDTSLSISELDDISKTSLITDIDELVSVMESQSERCEESLESSISKDLQETPLEANPNPLDFLEDDPECPIVKYERVSISGSEDEAEMEFPEGIPHDKEAKEEDLPDVFQSEDIKMCREELSHLRETQEADQVLHQEEPAVKPEEDKTNPDLVCTEISEQPRRPSGAEAEIQSEEEEEKEKKKKKASGSQESGMCEEPEMKDLRDAKPQASNNLSETNFIEVAKVEEEERNCTSSLESRESEEKLGEKRLEANQGDLSPPKEEITNCLECEPSETRTSMHEDATIDDNSKLEDLPSEIENVTEEELLSCNQQELETKMEEDQQSKLVEAVKEEEVEKEVKEDLKIKLDDHLIETESVQDPETHSNRNHNPPALDYASVELRSESDVQNSEIPPNDVFLSNANEVLNEPNSDPTFSEEIEHPFTPPTPSSPASQPNWDQATVEQSSDRCSQGQASWEEMENTIDTSERAERFPTELRLSLSVTPLQPAPSQSSHAGCDGERAILEKAGEGSVESPEQSPFELWSRHPGEWGAADSDLHADHCELISSDEELPAGTDATATTTTTTTTTTATTAAAARENMEPLREEDASDAAKDETRPSTDLDKAVPPKESKTESGINIVAIGTAITNKRKPSVSTGSPESSSEVALSEMDLLLLLWLLLYCLFVLPQIDIWALPSLLLNLEE</sequence>
<feature type="region of interest" description="Disordered" evidence="10">
    <location>
        <begin position="1073"/>
        <end position="1094"/>
    </location>
</feature>
<feature type="compositionally biased region" description="Basic and acidic residues" evidence="10">
    <location>
        <begin position="765"/>
        <end position="774"/>
    </location>
</feature>
<dbReference type="GO" id="GO:0051015">
    <property type="term" value="F:actin filament binding"/>
    <property type="evidence" value="ECO:0007669"/>
    <property type="project" value="TreeGrafter"/>
</dbReference>
<dbReference type="GO" id="GO:0007097">
    <property type="term" value="P:nuclear migration"/>
    <property type="evidence" value="ECO:0007669"/>
    <property type="project" value="TreeGrafter"/>
</dbReference>
<evidence type="ECO:0000256" key="5">
    <source>
        <dbReference type="ARBA" id="ARBA00022989"/>
    </source>
</evidence>
<keyword evidence="5" id="KW-1133">Transmembrane helix</keyword>
<feature type="compositionally biased region" description="Basic and acidic residues" evidence="10">
    <location>
        <begin position="1144"/>
        <end position="1179"/>
    </location>
</feature>
<feature type="region of interest" description="Disordered" evidence="10">
    <location>
        <begin position="1113"/>
        <end position="1179"/>
    </location>
</feature>
<feature type="region of interest" description="Disordered" evidence="10">
    <location>
        <begin position="153"/>
        <end position="184"/>
    </location>
</feature>
<evidence type="ECO:0000256" key="3">
    <source>
        <dbReference type="ARBA" id="ARBA00022692"/>
    </source>
</evidence>
<evidence type="ECO:0000256" key="2">
    <source>
        <dbReference type="ARBA" id="ARBA00022553"/>
    </source>
</evidence>
<evidence type="ECO:0000259" key="11">
    <source>
        <dbReference type="PROSITE" id="PS50021"/>
    </source>
</evidence>
<feature type="domain" description="Calponin-homology (CH)" evidence="11">
    <location>
        <begin position="189"/>
        <end position="293"/>
    </location>
</feature>
<evidence type="ECO:0000256" key="9">
    <source>
        <dbReference type="ARBA" id="ARBA00082870"/>
    </source>
</evidence>
<evidence type="ECO:0000256" key="1">
    <source>
        <dbReference type="ARBA" id="ARBA00004211"/>
    </source>
</evidence>
<feature type="region of interest" description="Disordered" evidence="10">
    <location>
        <begin position="913"/>
        <end position="1038"/>
    </location>
</feature>
<comment type="caution">
    <text evidence="12">The sequence shown here is derived from an EMBL/GenBank/DDBJ whole genome shotgun (WGS) entry which is preliminary data.</text>
</comment>
<gene>
    <name evidence="12" type="primary">CLMN</name>
    <name evidence="12" type="ORF">AMEX_G17944</name>
</gene>
<dbReference type="GO" id="GO:0005640">
    <property type="term" value="C:nuclear outer membrane"/>
    <property type="evidence" value="ECO:0007669"/>
    <property type="project" value="TreeGrafter"/>
</dbReference>
<dbReference type="InterPro" id="IPR036872">
    <property type="entry name" value="CH_dom_sf"/>
</dbReference>
<feature type="compositionally biased region" description="Low complexity" evidence="10">
    <location>
        <begin position="355"/>
        <end position="364"/>
    </location>
</feature>
<accession>A0A8T2LDD2</accession>
<feature type="compositionally biased region" description="Basic and acidic residues" evidence="10">
    <location>
        <begin position="679"/>
        <end position="716"/>
    </location>
</feature>
<dbReference type="AlphaFoldDB" id="A0A8T2LDD2"/>
<dbReference type="Gene3D" id="1.10.418.10">
    <property type="entry name" value="Calponin-like domain"/>
    <property type="match status" value="2"/>
</dbReference>
<dbReference type="PROSITE" id="PS00020">
    <property type="entry name" value="ACTININ_2"/>
    <property type="match status" value="1"/>
</dbReference>
<comment type="subcellular location">
    <subcellularLocation>
        <location evidence="1">Membrane</location>
        <topology evidence="1">Single-pass type IV membrane protein</topology>
    </subcellularLocation>
</comment>
<evidence type="ECO:0000256" key="7">
    <source>
        <dbReference type="ARBA" id="ARBA00023203"/>
    </source>
</evidence>
<keyword evidence="2" id="KW-0597">Phosphoprotein</keyword>
<evidence type="ECO:0000256" key="4">
    <source>
        <dbReference type="ARBA" id="ARBA00022737"/>
    </source>
</evidence>
<evidence type="ECO:0000256" key="10">
    <source>
        <dbReference type="SAM" id="MobiDB-lite"/>
    </source>
</evidence>
<feature type="region of interest" description="Disordered" evidence="10">
    <location>
        <begin position="299"/>
        <end position="327"/>
    </location>
</feature>
<evidence type="ECO:0000256" key="6">
    <source>
        <dbReference type="ARBA" id="ARBA00023136"/>
    </source>
</evidence>
<keyword evidence="4" id="KW-0677">Repeat</keyword>
<feature type="compositionally biased region" description="Low complexity" evidence="10">
    <location>
        <begin position="1123"/>
        <end position="1142"/>
    </location>
</feature>
<feature type="region of interest" description="Disordered" evidence="10">
    <location>
        <begin position="605"/>
        <end position="859"/>
    </location>
</feature>
<feature type="compositionally biased region" description="Polar residues" evidence="10">
    <location>
        <begin position="429"/>
        <end position="461"/>
    </location>
</feature>
<dbReference type="InterPro" id="IPR001715">
    <property type="entry name" value="CH_dom"/>
</dbReference>
<dbReference type="EMBL" id="JAICCE010000014">
    <property type="protein sequence ID" value="KAG9268914.1"/>
    <property type="molecule type" value="Genomic_DNA"/>
</dbReference>
<dbReference type="PANTHER" id="PTHR47535:SF9">
    <property type="entry name" value="CALPONIN-HOMOLOGY (CH) DOMAIN-CONTAINING PROTEIN"/>
    <property type="match status" value="1"/>
</dbReference>
<feature type="compositionally biased region" description="Basic and acidic residues" evidence="10">
    <location>
        <begin position="840"/>
        <end position="859"/>
    </location>
</feature>
<dbReference type="PROSITE" id="PS50021">
    <property type="entry name" value="CH"/>
    <property type="match status" value="2"/>
</dbReference>
<dbReference type="OrthoDB" id="10017054at2759"/>
<evidence type="ECO:0000313" key="13">
    <source>
        <dbReference type="Proteomes" id="UP000752171"/>
    </source>
</evidence>